<dbReference type="InterPro" id="IPR029045">
    <property type="entry name" value="ClpP/crotonase-like_dom_sf"/>
</dbReference>
<dbReference type="InterPro" id="IPR001753">
    <property type="entry name" value="Enoyl-CoA_hydra/iso"/>
</dbReference>
<comment type="similarity">
    <text evidence="1">Belongs to the enoyl-CoA hydratase/isomerase family.</text>
</comment>
<dbReference type="PANTHER" id="PTHR43802">
    <property type="entry name" value="ENOYL-COA HYDRATASE"/>
    <property type="match status" value="1"/>
</dbReference>
<name>A0A381WIJ9_9ZZZZ</name>
<dbReference type="AlphaFoldDB" id="A0A381WIJ9"/>
<dbReference type="EMBL" id="UINC01011923">
    <property type="protein sequence ID" value="SVA52330.1"/>
    <property type="molecule type" value="Genomic_DNA"/>
</dbReference>
<evidence type="ECO:0000313" key="2">
    <source>
        <dbReference type="EMBL" id="SVA52330.1"/>
    </source>
</evidence>
<evidence type="ECO:0008006" key="3">
    <source>
        <dbReference type="Google" id="ProtNLM"/>
    </source>
</evidence>
<proteinExistence type="inferred from homology"/>
<protein>
    <recommendedName>
        <fullName evidence="3">Enoyl-CoA hydratase</fullName>
    </recommendedName>
</protein>
<organism evidence="2">
    <name type="scientific">marine metagenome</name>
    <dbReference type="NCBI Taxonomy" id="408172"/>
    <lineage>
        <taxon>unclassified sequences</taxon>
        <taxon>metagenomes</taxon>
        <taxon>ecological metagenomes</taxon>
    </lineage>
</organism>
<dbReference type="Gene3D" id="3.90.226.10">
    <property type="entry name" value="2-enoyl-CoA Hydratase, Chain A, domain 1"/>
    <property type="match status" value="1"/>
</dbReference>
<dbReference type="PANTHER" id="PTHR43802:SF1">
    <property type="entry name" value="IP11341P-RELATED"/>
    <property type="match status" value="1"/>
</dbReference>
<feature type="non-terminal residue" evidence="2">
    <location>
        <position position="152"/>
    </location>
</feature>
<dbReference type="SUPFAM" id="SSF52096">
    <property type="entry name" value="ClpP/crotonase"/>
    <property type="match status" value="1"/>
</dbReference>
<dbReference type="CDD" id="cd06558">
    <property type="entry name" value="crotonase-like"/>
    <property type="match status" value="1"/>
</dbReference>
<evidence type="ECO:0000256" key="1">
    <source>
        <dbReference type="ARBA" id="ARBA00005254"/>
    </source>
</evidence>
<accession>A0A381WIJ9</accession>
<sequence length="152" mass="16488">MNEWLKFEKEGHIVTLTMNRPEIRNPLGESDDVKNFEEASSLINNDRDVRCVILTGEGAAFSAGGNVKNMKEKKGNFSGSSVALRERYRYGIHRIVRSVWNIEVPVIAAVNGAAIGLGNDVACLADIRIASKNARFGVTFLKIGLIPGDGGA</sequence>
<reference evidence="2" key="1">
    <citation type="submission" date="2018-05" db="EMBL/GenBank/DDBJ databases">
        <authorList>
            <person name="Lanie J.A."/>
            <person name="Ng W.-L."/>
            <person name="Kazmierczak K.M."/>
            <person name="Andrzejewski T.M."/>
            <person name="Davidsen T.M."/>
            <person name="Wayne K.J."/>
            <person name="Tettelin H."/>
            <person name="Glass J.I."/>
            <person name="Rusch D."/>
            <person name="Podicherti R."/>
            <person name="Tsui H.-C.T."/>
            <person name="Winkler M.E."/>
        </authorList>
    </citation>
    <scope>NUCLEOTIDE SEQUENCE</scope>
</reference>
<dbReference type="Pfam" id="PF00378">
    <property type="entry name" value="ECH_1"/>
    <property type="match status" value="1"/>
</dbReference>
<gene>
    <name evidence="2" type="ORF">METZ01_LOCUS105184</name>
</gene>